<feature type="binding site" evidence="14">
    <location>
        <position position="345"/>
    </location>
    <ligand>
        <name>L-glutamate</name>
        <dbReference type="ChEBI" id="CHEBI:29985"/>
    </ligand>
</feature>
<feature type="binding site" evidence="14">
    <location>
        <position position="308"/>
    </location>
    <ligand>
        <name>L-glutamate</name>
        <dbReference type="ChEBI" id="CHEBI:29985"/>
    </ligand>
</feature>
<evidence type="ECO:0000256" key="10">
    <source>
        <dbReference type="ARBA" id="ARBA00022842"/>
    </source>
</evidence>
<dbReference type="InterPro" id="IPR014746">
    <property type="entry name" value="Gln_synth/guanido_kin_cat_dom"/>
</dbReference>
<dbReference type="GO" id="GO:0006542">
    <property type="term" value="P:glutamine biosynthetic process"/>
    <property type="evidence" value="ECO:0007669"/>
    <property type="project" value="InterPro"/>
</dbReference>
<dbReference type="GO" id="GO:0005524">
    <property type="term" value="F:ATP binding"/>
    <property type="evidence" value="ECO:0007669"/>
    <property type="project" value="UniProtKB-KW"/>
</dbReference>
<dbReference type="PANTHER" id="PTHR43785">
    <property type="entry name" value="GAMMA-GLUTAMYLPUTRESCINE SYNTHETASE"/>
    <property type="match status" value="1"/>
</dbReference>
<dbReference type="Proteomes" id="UP000264541">
    <property type="component" value="Unassembled WGS sequence"/>
</dbReference>
<dbReference type="Pfam" id="PF00120">
    <property type="entry name" value="Gln-synt_C"/>
    <property type="match status" value="1"/>
</dbReference>
<evidence type="ECO:0000256" key="1">
    <source>
        <dbReference type="ARBA" id="ARBA00004496"/>
    </source>
</evidence>
<evidence type="ECO:0000259" key="19">
    <source>
        <dbReference type="PROSITE" id="PS51986"/>
    </source>
</evidence>
<keyword evidence="9 15" id="KW-0067">ATP-binding</keyword>
<evidence type="ECO:0000259" key="20">
    <source>
        <dbReference type="PROSITE" id="PS51987"/>
    </source>
</evidence>
<dbReference type="InterPro" id="IPR004809">
    <property type="entry name" value="Gln_synth_I"/>
</dbReference>
<keyword evidence="5" id="KW-0963">Cytoplasm</keyword>
<comment type="subcellular location">
    <subcellularLocation>
        <location evidence="1">Cytoplasm</location>
    </subcellularLocation>
</comment>
<feature type="domain" description="GS catalytic" evidence="20">
    <location>
        <begin position="119"/>
        <end position="454"/>
    </location>
</feature>
<feature type="binding site" evidence="16">
    <location>
        <position position="206"/>
    </location>
    <ligand>
        <name>Mg(2+)</name>
        <dbReference type="ChEBI" id="CHEBI:18420"/>
        <label>1</label>
    </ligand>
</feature>
<evidence type="ECO:0000256" key="4">
    <source>
        <dbReference type="ARBA" id="ARBA00021364"/>
    </source>
</evidence>
<evidence type="ECO:0000256" key="6">
    <source>
        <dbReference type="ARBA" id="ARBA00022598"/>
    </source>
</evidence>
<evidence type="ECO:0000256" key="12">
    <source>
        <dbReference type="ARBA" id="ARBA00030668"/>
    </source>
</evidence>
<feature type="binding site" evidence="15">
    <location>
        <position position="326"/>
    </location>
    <ligand>
        <name>ATP</name>
        <dbReference type="ChEBI" id="CHEBI:30616"/>
    </ligand>
</feature>
<feature type="binding site" evidence="15">
    <location>
        <begin position="209"/>
        <end position="211"/>
    </location>
    <ligand>
        <name>ATP</name>
        <dbReference type="ChEBI" id="CHEBI:30616"/>
    </ligand>
</feature>
<feature type="binding site" evidence="16">
    <location>
        <position position="343"/>
    </location>
    <ligand>
        <name>Mg(2+)</name>
        <dbReference type="ChEBI" id="CHEBI:18420"/>
        <label>1</label>
    </ligand>
</feature>
<evidence type="ECO:0000256" key="17">
    <source>
        <dbReference type="PROSITE-ProRule" id="PRU01330"/>
    </source>
</evidence>
<evidence type="ECO:0000256" key="2">
    <source>
        <dbReference type="ARBA" id="ARBA00009897"/>
    </source>
</evidence>
<dbReference type="GO" id="GO:0005737">
    <property type="term" value="C:cytoplasm"/>
    <property type="evidence" value="ECO:0007669"/>
    <property type="project" value="UniProtKB-SubCell"/>
</dbReference>
<evidence type="ECO:0000313" key="22">
    <source>
        <dbReference type="Proteomes" id="UP000264541"/>
    </source>
</evidence>
<dbReference type="InterPro" id="IPR008147">
    <property type="entry name" value="Gln_synt_N"/>
</dbReference>
<evidence type="ECO:0000256" key="15">
    <source>
        <dbReference type="PIRSR" id="PIRSR604809-2"/>
    </source>
</evidence>
<sequence length="454" mass="50602">MNETLTPNTVTIPSALEQIKETINEKSVELLHLQFVDIEGILKHITVTSEQLEDIVEGKMMFDGSSIKGFSPINRSDLYLQPDLATFTILPWTQEEGYAEARFLCSVMNPDGTLFEGDTRNVLKKTIERAADKGYTISVGPELEFFLFKTDANGYATQEISDRAGYFEPSPFDLGERVRLEIYRALKAMGFTIEASHHEVAEGQHEISFKYSDALTAADLSTTYKWVVKTIAHKFGLHATFMPKPVFGINGSGMHVNMSFFEGSENAFFDPSDELQLSEKAYQFLAGLLDNVKSFAAVTNPLVNSYKRLVPGYEAPCYIAWSASNRSALIRIPAKKGLATRVELRCPDPSSNPYLTFAVIAAAGLDGIEKGLEAPAPINEDIFHMTEEQRAILGIDNLPGSLTEAIKELESSDFVYNALGEHVYSEYVAAKKAEWDSYRTAVHAWEIENYQSKF</sequence>
<reference evidence="21 22" key="1">
    <citation type="submission" date="2018-08" db="EMBL/GenBank/DDBJ databases">
        <title>Bacillus chawlae sp. nov., Bacillus glennii sp. nov., and Bacillus saganii sp. nov. Isolated from the Vehicle Assembly Building at Kennedy Space Center where the Viking Spacecraft were Assembled.</title>
        <authorList>
            <person name="Seuylemezian A."/>
            <person name="Vaishampayan P."/>
        </authorList>
    </citation>
    <scope>NUCLEOTIDE SEQUENCE [LARGE SCALE GENOMIC DNA]</scope>
    <source>
        <strain evidence="21 22">V47-23a</strain>
    </source>
</reference>
<evidence type="ECO:0000256" key="13">
    <source>
        <dbReference type="ARBA" id="ARBA00049436"/>
    </source>
</evidence>
<keyword evidence="22" id="KW-1185">Reference proteome</keyword>
<dbReference type="PROSITE" id="PS00181">
    <property type="entry name" value="GLNA_ATP"/>
    <property type="match status" value="1"/>
</dbReference>
<dbReference type="InterPro" id="IPR027303">
    <property type="entry name" value="Gln_synth_gly_rich_site"/>
</dbReference>
<feature type="binding site" evidence="16">
    <location>
        <position position="255"/>
    </location>
    <ligand>
        <name>Mg(2+)</name>
        <dbReference type="ChEBI" id="CHEBI:18420"/>
        <label>1</label>
    </ligand>
</feature>
<proteinExistence type="inferred from homology"/>
<evidence type="ECO:0000313" key="21">
    <source>
        <dbReference type="EMBL" id="RFU70384.1"/>
    </source>
</evidence>
<dbReference type="OrthoDB" id="9807095at2"/>
<dbReference type="SUPFAM" id="SSF54368">
    <property type="entry name" value="Glutamine synthetase, N-terminal domain"/>
    <property type="match status" value="1"/>
</dbReference>
<feature type="binding site" evidence="14">
    <location>
        <begin position="250"/>
        <end position="251"/>
    </location>
    <ligand>
        <name>L-glutamate</name>
        <dbReference type="ChEBI" id="CHEBI:29985"/>
    </ligand>
</feature>
<evidence type="ECO:0000256" key="7">
    <source>
        <dbReference type="ARBA" id="ARBA00022723"/>
    </source>
</evidence>
<evidence type="ECO:0000256" key="16">
    <source>
        <dbReference type="PIRSR" id="PIRSR604809-3"/>
    </source>
</evidence>
<feature type="binding site" evidence="16">
    <location>
        <position position="142"/>
    </location>
    <ligand>
        <name>Mg(2+)</name>
        <dbReference type="ChEBI" id="CHEBI:18420"/>
        <label>1</label>
    </ligand>
</feature>
<evidence type="ECO:0000256" key="18">
    <source>
        <dbReference type="RuleBase" id="RU000384"/>
    </source>
</evidence>
<protein>
    <recommendedName>
        <fullName evidence="4">Glutamine synthetase</fullName>
        <ecNumber evidence="3">6.3.1.2</ecNumber>
    </recommendedName>
    <alternativeName>
        <fullName evidence="12">Glutamate--ammonia ligase</fullName>
    </alternativeName>
    <alternativeName>
        <fullName evidence="11">Glutamine synthetase I alpha</fullName>
    </alternativeName>
</protein>
<feature type="binding site" evidence="16">
    <location>
        <position position="199"/>
    </location>
    <ligand>
        <name>Mg(2+)</name>
        <dbReference type="ChEBI" id="CHEBI:18420"/>
        <label>1</label>
    </ligand>
</feature>
<feature type="binding site" evidence="15">
    <location>
        <position position="194"/>
    </location>
    <ligand>
        <name>ATP</name>
        <dbReference type="ChEBI" id="CHEBI:30616"/>
    </ligand>
</feature>
<comment type="cofactor">
    <cofactor evidence="16">
        <name>Mg(2+)</name>
        <dbReference type="ChEBI" id="CHEBI:18420"/>
    </cofactor>
    <text evidence="16">Binds 2 Mg(2+) ions per subunit.</text>
</comment>
<dbReference type="PROSITE" id="PS51987">
    <property type="entry name" value="GS_CATALYTIC"/>
    <property type="match status" value="1"/>
</dbReference>
<dbReference type="InterPro" id="IPR008146">
    <property type="entry name" value="Gln_synth_cat_dom"/>
</dbReference>
<comment type="caution">
    <text evidence="21">The sequence shown here is derived from an EMBL/GenBank/DDBJ whole genome shotgun (WGS) entry which is preliminary data.</text>
</comment>
<comment type="similarity">
    <text evidence="2 17 18">Belongs to the glutamine synthetase family.</text>
</comment>
<dbReference type="SUPFAM" id="SSF55931">
    <property type="entry name" value="Glutamine synthetase/guanido kinase"/>
    <property type="match status" value="1"/>
</dbReference>
<dbReference type="GO" id="GO:0004356">
    <property type="term" value="F:glutamine synthetase activity"/>
    <property type="evidence" value="ECO:0007669"/>
    <property type="project" value="UniProtKB-EC"/>
</dbReference>
<dbReference type="Pfam" id="PF03951">
    <property type="entry name" value="Gln-synt_N"/>
    <property type="match status" value="1"/>
</dbReference>
<evidence type="ECO:0000256" key="9">
    <source>
        <dbReference type="ARBA" id="ARBA00022840"/>
    </source>
</evidence>
<dbReference type="NCBIfam" id="TIGR00653">
    <property type="entry name" value="GlnA"/>
    <property type="match status" value="1"/>
</dbReference>
<dbReference type="EMBL" id="QVTE01000016">
    <property type="protein sequence ID" value="RFU70384.1"/>
    <property type="molecule type" value="Genomic_DNA"/>
</dbReference>
<keyword evidence="6 21" id="KW-0436">Ligase</keyword>
<accession>A0A372LS60</accession>
<dbReference type="Gene3D" id="3.10.20.70">
    <property type="entry name" value="Glutamine synthetase, N-terminal domain"/>
    <property type="match status" value="1"/>
</dbReference>
<evidence type="ECO:0000256" key="5">
    <source>
        <dbReference type="ARBA" id="ARBA00022490"/>
    </source>
</evidence>
<feature type="binding site" evidence="14">
    <location>
        <position position="314"/>
    </location>
    <ligand>
        <name>L-glutamate</name>
        <dbReference type="ChEBI" id="CHEBI:29985"/>
    </ligand>
</feature>
<dbReference type="AlphaFoldDB" id="A0A372LS60"/>
<keyword evidence="7 16" id="KW-0479">Metal-binding</keyword>
<feature type="binding site" evidence="16">
    <location>
        <position position="144"/>
    </location>
    <ligand>
        <name>Mg(2+)</name>
        <dbReference type="ChEBI" id="CHEBI:18420"/>
        <label>1</label>
    </ligand>
</feature>
<dbReference type="FunFam" id="3.30.590.10:FF:000003">
    <property type="entry name" value="Glutamine synthetase 2"/>
    <property type="match status" value="1"/>
</dbReference>
<feature type="domain" description="GS beta-grasp" evidence="19">
    <location>
        <begin position="26"/>
        <end position="112"/>
    </location>
</feature>
<dbReference type="PROSITE" id="PS51986">
    <property type="entry name" value="GS_BETA_GRASP"/>
    <property type="match status" value="1"/>
</dbReference>
<feature type="binding site" evidence="14">
    <location>
        <position position="326"/>
    </location>
    <ligand>
        <name>L-glutamate</name>
        <dbReference type="ChEBI" id="CHEBI:29985"/>
    </ligand>
</feature>
<evidence type="ECO:0000256" key="14">
    <source>
        <dbReference type="PIRSR" id="PIRSR604809-1"/>
    </source>
</evidence>
<keyword evidence="10 16" id="KW-0460">Magnesium</keyword>
<dbReference type="EC" id="6.3.1.2" evidence="3"/>
<dbReference type="PANTHER" id="PTHR43785:SF12">
    <property type="entry name" value="TYPE-1 GLUTAMINE SYNTHETASE 2"/>
    <property type="match status" value="1"/>
</dbReference>
<comment type="catalytic activity">
    <reaction evidence="13">
        <text>L-glutamate + NH4(+) + ATP = L-glutamine + ADP + phosphate + H(+)</text>
        <dbReference type="Rhea" id="RHEA:16169"/>
        <dbReference type="ChEBI" id="CHEBI:15378"/>
        <dbReference type="ChEBI" id="CHEBI:28938"/>
        <dbReference type="ChEBI" id="CHEBI:29985"/>
        <dbReference type="ChEBI" id="CHEBI:30616"/>
        <dbReference type="ChEBI" id="CHEBI:43474"/>
        <dbReference type="ChEBI" id="CHEBI:58359"/>
        <dbReference type="ChEBI" id="CHEBI:456216"/>
        <dbReference type="EC" id="6.3.1.2"/>
    </reaction>
</comment>
<name>A0A372LS60_9BACI</name>
<dbReference type="SMART" id="SM01230">
    <property type="entry name" value="Gln-synt_C"/>
    <property type="match status" value="1"/>
</dbReference>
<keyword evidence="8 15" id="KW-0547">Nucleotide-binding</keyword>
<evidence type="ECO:0000256" key="8">
    <source>
        <dbReference type="ARBA" id="ARBA00022741"/>
    </source>
</evidence>
<dbReference type="RefSeq" id="WP_117325966.1">
    <property type="nucleotide sequence ID" value="NZ_QVTE01000016.1"/>
</dbReference>
<organism evidence="21 22">
    <name type="scientific">Peribacillus saganii</name>
    <dbReference type="NCBI Taxonomy" id="2303992"/>
    <lineage>
        <taxon>Bacteria</taxon>
        <taxon>Bacillati</taxon>
        <taxon>Bacillota</taxon>
        <taxon>Bacilli</taxon>
        <taxon>Bacillales</taxon>
        <taxon>Bacillaceae</taxon>
        <taxon>Peribacillus</taxon>
    </lineage>
</organism>
<gene>
    <name evidence="21" type="primary">glnA</name>
    <name evidence="21" type="ORF">D0469_07230</name>
</gene>
<evidence type="ECO:0000256" key="11">
    <source>
        <dbReference type="ARBA" id="ARBA00030136"/>
    </source>
</evidence>
<dbReference type="Gene3D" id="3.30.590.10">
    <property type="entry name" value="Glutamine synthetase/guanido kinase, catalytic domain"/>
    <property type="match status" value="1"/>
</dbReference>
<dbReference type="InterPro" id="IPR036651">
    <property type="entry name" value="Gln_synt_N_sf"/>
</dbReference>
<evidence type="ECO:0000256" key="3">
    <source>
        <dbReference type="ARBA" id="ARBA00012937"/>
    </source>
</evidence>
<dbReference type="GO" id="GO:0046872">
    <property type="term" value="F:metal ion binding"/>
    <property type="evidence" value="ECO:0007669"/>
    <property type="project" value="UniProtKB-KW"/>
</dbReference>